<sequence>MTRILQISDTHLSPTKRHFHDNWRPLCDWIARQNADLIIHTGDVTVDGADVEEDMRYCSALLRTLDVPVLCVPGNHDVGEPKHRHQPVNTKRLERWRRHFGPDHWFHDVENWRLIGLDSMLFGSDEPAEAEQFEWLEQTMHDADGRRIAWFTHRPLFIERPDEGDVGYWAPPPAPRARLLETVHDHNVSLIASGHLHKARDVSLGEVRLIWGPSSGFVVGATLQPANMAGEARLGAVVYEFKGSGFTVEFADIPGLAPFRIDDVLHEVYPPHETA</sequence>
<dbReference type="AlphaFoldDB" id="A0A1V8RVL9"/>
<dbReference type="OrthoDB" id="651281at2"/>
<feature type="domain" description="Calcineurin-like phosphoesterase" evidence="1">
    <location>
        <begin position="3"/>
        <end position="198"/>
    </location>
</feature>
<evidence type="ECO:0000313" key="2">
    <source>
        <dbReference type="EMBL" id="OQM77222.1"/>
    </source>
</evidence>
<dbReference type="PANTHER" id="PTHR43143:SF1">
    <property type="entry name" value="SERINE_THREONINE-PROTEIN PHOSPHATASE CPPED1"/>
    <property type="match status" value="1"/>
</dbReference>
<dbReference type="GO" id="GO:0016787">
    <property type="term" value="F:hydrolase activity"/>
    <property type="evidence" value="ECO:0007669"/>
    <property type="project" value="InterPro"/>
</dbReference>
<organism evidence="2 3">
    <name type="scientific">Manganibacter manganicus</name>
    <dbReference type="NCBI Taxonomy" id="1873176"/>
    <lineage>
        <taxon>Bacteria</taxon>
        <taxon>Pseudomonadati</taxon>
        <taxon>Pseudomonadota</taxon>
        <taxon>Alphaproteobacteria</taxon>
        <taxon>Hyphomicrobiales</taxon>
        <taxon>Phyllobacteriaceae</taxon>
        <taxon>Manganibacter</taxon>
    </lineage>
</organism>
<dbReference type="PANTHER" id="PTHR43143">
    <property type="entry name" value="METALLOPHOSPHOESTERASE, CALCINEURIN SUPERFAMILY"/>
    <property type="match status" value="1"/>
</dbReference>
<dbReference type="InterPro" id="IPR051918">
    <property type="entry name" value="STPP_CPPED1"/>
</dbReference>
<keyword evidence="3" id="KW-1185">Reference proteome</keyword>
<dbReference type="STRING" id="1873176.BFN67_10640"/>
<dbReference type="SUPFAM" id="SSF56300">
    <property type="entry name" value="Metallo-dependent phosphatases"/>
    <property type="match status" value="1"/>
</dbReference>
<reference evidence="2 3" key="1">
    <citation type="journal article" date="2016" name="Int. J. Syst. Evol. Microbiol.">
        <title>Pseudaminobacter manganicus sp. nov., isolated from sludge of a manganese mine.</title>
        <authorList>
            <person name="Li J."/>
            <person name="Huang J."/>
            <person name="Liao S."/>
            <person name="Wang G."/>
        </authorList>
    </citation>
    <scope>NUCLEOTIDE SEQUENCE [LARGE SCALE GENOMIC DNA]</scope>
    <source>
        <strain evidence="2 3">JH-7</strain>
    </source>
</reference>
<accession>A0A1V8RVL9</accession>
<protein>
    <submittedName>
        <fullName evidence="2">Metallophosphoesterase</fullName>
    </submittedName>
</protein>
<dbReference type="EMBL" id="MDET01000002">
    <property type="protein sequence ID" value="OQM77222.1"/>
    <property type="molecule type" value="Genomic_DNA"/>
</dbReference>
<proteinExistence type="predicted"/>
<dbReference type="Pfam" id="PF00149">
    <property type="entry name" value="Metallophos"/>
    <property type="match status" value="1"/>
</dbReference>
<dbReference type="RefSeq" id="WP_080918057.1">
    <property type="nucleotide sequence ID" value="NZ_MDET01000002.1"/>
</dbReference>
<gene>
    <name evidence="2" type="ORF">BFN67_10640</name>
</gene>
<dbReference type="Proteomes" id="UP000191905">
    <property type="component" value="Unassembled WGS sequence"/>
</dbReference>
<evidence type="ECO:0000259" key="1">
    <source>
        <dbReference type="Pfam" id="PF00149"/>
    </source>
</evidence>
<comment type="caution">
    <text evidence="2">The sequence shown here is derived from an EMBL/GenBank/DDBJ whole genome shotgun (WGS) entry which is preliminary data.</text>
</comment>
<dbReference type="Gene3D" id="3.60.21.10">
    <property type="match status" value="1"/>
</dbReference>
<name>A0A1V8RVL9_9HYPH</name>
<dbReference type="InterPro" id="IPR004843">
    <property type="entry name" value="Calcineurin-like_PHP"/>
</dbReference>
<dbReference type="InterPro" id="IPR029052">
    <property type="entry name" value="Metallo-depent_PP-like"/>
</dbReference>
<evidence type="ECO:0000313" key="3">
    <source>
        <dbReference type="Proteomes" id="UP000191905"/>
    </source>
</evidence>